<sequence>MTQPTITHRANEAARTADRETAEAFANLLRDLLGVTPDMPRFHQGRDQHRRADQLIRRARERVQGQVPLESDDAVAAGYSAACAWHRFIYLEKATGAALEYVQNLTPWAFCQFLGDLVAAGVKTGRAQDRFFCELATRVTTAARVRSEAPPAERLAQQRTEILHLADRPHLSDHFTTIAPYSVWITYRLEAGASEHTWEAAVSGYRVLPNKVVDMDAASITLRSTNPFDLEATPEWLTDLIEKYAPSSW</sequence>
<dbReference type="Proteomes" id="UP000238413">
    <property type="component" value="Plasmid unnamed2"/>
</dbReference>
<organism evidence="1 2">
    <name type="scientific">Streptomyces dengpaensis</name>
    <dbReference type="NCBI Taxonomy" id="2049881"/>
    <lineage>
        <taxon>Bacteria</taxon>
        <taxon>Bacillati</taxon>
        <taxon>Actinomycetota</taxon>
        <taxon>Actinomycetes</taxon>
        <taxon>Kitasatosporales</taxon>
        <taxon>Streptomycetaceae</taxon>
        <taxon>Streptomyces</taxon>
    </lineage>
</organism>
<keyword evidence="1" id="KW-0614">Plasmid</keyword>
<evidence type="ECO:0000313" key="1">
    <source>
        <dbReference type="EMBL" id="AVH61865.1"/>
    </source>
</evidence>
<gene>
    <name evidence="1" type="ORF">C4B68_40890</name>
</gene>
<geneLocation type="plasmid" evidence="1 2">
    <name>unnamed2</name>
</geneLocation>
<dbReference type="RefSeq" id="WP_099505587.1">
    <property type="nucleotide sequence ID" value="NZ_CP026654.1"/>
</dbReference>
<keyword evidence="2" id="KW-1185">Reference proteome</keyword>
<dbReference type="EMBL" id="CP026654">
    <property type="protein sequence ID" value="AVH61865.1"/>
    <property type="molecule type" value="Genomic_DNA"/>
</dbReference>
<accession>A0ABN5IF75</accession>
<protein>
    <submittedName>
        <fullName evidence="1">Uncharacterized protein</fullName>
    </submittedName>
</protein>
<name>A0ABN5IF75_9ACTN</name>
<evidence type="ECO:0000313" key="2">
    <source>
        <dbReference type="Proteomes" id="UP000238413"/>
    </source>
</evidence>
<proteinExistence type="predicted"/>
<reference evidence="1 2" key="1">
    <citation type="submission" date="2018-02" db="EMBL/GenBank/DDBJ databases">
        <title>Complete genome sequence of Streptomyces dengpaensis, the producer of angucyclines.</title>
        <authorList>
            <person name="Yumei L."/>
        </authorList>
    </citation>
    <scope>NUCLEOTIDE SEQUENCE [LARGE SCALE GENOMIC DNA]</scope>
    <source>
        <strain evidence="1 2">XZHG99</strain>
        <plasmid evidence="1 2">unnamed2</plasmid>
    </source>
</reference>